<dbReference type="EMBL" id="AGNL01014359">
    <property type="protein sequence ID" value="EJK66748.1"/>
    <property type="molecule type" value="Genomic_DNA"/>
</dbReference>
<evidence type="ECO:0000256" key="1">
    <source>
        <dbReference type="SAM" id="MobiDB-lite"/>
    </source>
</evidence>
<accession>K0SKG4</accession>
<comment type="caution">
    <text evidence="2">The sequence shown here is derived from an EMBL/GenBank/DDBJ whole genome shotgun (WGS) entry which is preliminary data.</text>
</comment>
<feature type="compositionally biased region" description="Basic and acidic residues" evidence="1">
    <location>
        <begin position="105"/>
        <end position="114"/>
    </location>
</feature>
<keyword evidence="3" id="KW-1185">Reference proteome</keyword>
<proteinExistence type="predicted"/>
<feature type="region of interest" description="Disordered" evidence="1">
    <location>
        <begin position="275"/>
        <end position="339"/>
    </location>
</feature>
<protein>
    <submittedName>
        <fullName evidence="2">Uncharacterized protein</fullName>
    </submittedName>
</protein>
<organism evidence="2 3">
    <name type="scientific">Thalassiosira oceanica</name>
    <name type="common">Marine diatom</name>
    <dbReference type="NCBI Taxonomy" id="159749"/>
    <lineage>
        <taxon>Eukaryota</taxon>
        <taxon>Sar</taxon>
        <taxon>Stramenopiles</taxon>
        <taxon>Ochrophyta</taxon>
        <taxon>Bacillariophyta</taxon>
        <taxon>Coscinodiscophyceae</taxon>
        <taxon>Thalassiosirophycidae</taxon>
        <taxon>Thalassiosirales</taxon>
        <taxon>Thalassiosiraceae</taxon>
        <taxon>Thalassiosira</taxon>
    </lineage>
</organism>
<dbReference type="Proteomes" id="UP000266841">
    <property type="component" value="Unassembled WGS sequence"/>
</dbReference>
<feature type="region of interest" description="Disordered" evidence="1">
    <location>
        <begin position="22"/>
        <end position="159"/>
    </location>
</feature>
<feature type="region of interest" description="Disordered" evidence="1">
    <location>
        <begin position="193"/>
        <end position="214"/>
    </location>
</feature>
<sequence>MLHPQGSALLLRRRPRRTHALDGQRLSGYGGVLGDASTALSGQPGDRQRWDGAGCEGGAGKGDQRSVSRCTPRRRRVAGSAARADTGPRDRTCTQRASRSGSSGDRGEEKEDLVGRAAPVRLARRPREDEAPAESHPGFSDRKTRRPGTASRLLEKPGLPTMLARRPALGAVRARRCRPNSRPRTTTTIAANASGIWPSNGRGRKGAGGCSLPRGMSRLEGRGRRRGDEVISRMPFNLNSDDKQTFRRVTNATINGPKRNEIEHRTCGGTERVRRTGEAAGRVGPARGGGLRPWFLRCPGRSRGERLRDASDSPPGGKDGRGGGGEFRLCPNPNPGGVP</sequence>
<gene>
    <name evidence="2" type="ORF">THAOC_12301</name>
</gene>
<evidence type="ECO:0000313" key="3">
    <source>
        <dbReference type="Proteomes" id="UP000266841"/>
    </source>
</evidence>
<evidence type="ECO:0000313" key="2">
    <source>
        <dbReference type="EMBL" id="EJK66748.1"/>
    </source>
</evidence>
<feature type="compositionally biased region" description="Basic and acidic residues" evidence="1">
    <location>
        <begin position="302"/>
        <end position="311"/>
    </location>
</feature>
<reference evidence="2 3" key="1">
    <citation type="journal article" date="2012" name="Genome Biol.">
        <title>Genome and low-iron response of an oceanic diatom adapted to chronic iron limitation.</title>
        <authorList>
            <person name="Lommer M."/>
            <person name="Specht M."/>
            <person name="Roy A.S."/>
            <person name="Kraemer L."/>
            <person name="Andreson R."/>
            <person name="Gutowska M.A."/>
            <person name="Wolf J."/>
            <person name="Bergner S.V."/>
            <person name="Schilhabel M.B."/>
            <person name="Klostermeier U.C."/>
            <person name="Beiko R.G."/>
            <person name="Rosenstiel P."/>
            <person name="Hippler M."/>
            <person name="Laroche J."/>
        </authorList>
    </citation>
    <scope>NUCLEOTIDE SEQUENCE [LARGE SCALE GENOMIC DNA]</scope>
    <source>
        <strain evidence="2 3">CCMP1005</strain>
    </source>
</reference>
<name>K0SKG4_THAOC</name>
<dbReference type="AlphaFoldDB" id="K0SKG4"/>